<dbReference type="AlphaFoldDB" id="A0AA86R7F3"/>
<keyword evidence="5" id="KW-1185">Reference proteome</keyword>
<dbReference type="EMBL" id="CATOUU010001118">
    <property type="protein sequence ID" value="CAI9973079.1"/>
    <property type="molecule type" value="Genomic_DNA"/>
</dbReference>
<evidence type="ECO:0000313" key="4">
    <source>
        <dbReference type="EMBL" id="CAL6022579.1"/>
    </source>
</evidence>
<feature type="region of interest" description="Disordered" evidence="2">
    <location>
        <begin position="179"/>
        <end position="208"/>
    </location>
</feature>
<proteinExistence type="predicted"/>
<gene>
    <name evidence="4" type="ORF">HINF_LOCUS28717</name>
    <name evidence="3" type="ORF">HINF_LOCUS60724</name>
</gene>
<evidence type="ECO:0000313" key="3">
    <source>
        <dbReference type="EMBL" id="CAI9973079.1"/>
    </source>
</evidence>
<sequence>MNPTLKFTQETRAKALSLVQLLQSSKPLQHKRVISQFCGTMKQLQNCQVNQLCEFVLRFKDQPGEVLIEELQNQLGITPKRLVHDLLTDKKRPIIKKTEHRNEGMDDEYYYEYEGSSDDVQDQIQTYRPKQSLASRLNAVRDQKTDSDFIIQNGVVSTVQPKKQVQTHSILTERDLIRSKPKQQQQKQQQQNAIAKPKTPKLTKAKKPAPVFSVSSSQVIVEKQKQSTASIALTILVYAKCQNLQKLHVKLLKSIIACKALLLQKFISWLDFTQIRSFILQDYKENQKMVVRVWKMAQIKLKKVEVLSLRKTLLIKKTVLKMNFDSEKQKRIVLMREHCRGLITVQSAFKAKQVNNLRLGLIQMNKAKNRLMLYKQLCVHSKVSLNDSKNTHIRALNLKKTQMQLKLQKKLQNAMEQKEQTLTSLKLKLNLLISKAESEVNYQQNQVTYYQQTNDKIIKNIERLRIIMNVDLNQVQILGRSYKLQVQKLEQQMKHMIELILIRNTLKFDVKK</sequence>
<evidence type="ECO:0000313" key="5">
    <source>
        <dbReference type="Proteomes" id="UP001642409"/>
    </source>
</evidence>
<comment type="caution">
    <text evidence="3">The sequence shown here is derived from an EMBL/GenBank/DDBJ whole genome shotgun (WGS) entry which is preliminary data.</text>
</comment>
<evidence type="ECO:0000256" key="1">
    <source>
        <dbReference type="SAM" id="Coils"/>
    </source>
</evidence>
<reference evidence="4 5" key="2">
    <citation type="submission" date="2024-07" db="EMBL/GenBank/DDBJ databases">
        <authorList>
            <person name="Akdeniz Z."/>
        </authorList>
    </citation>
    <scope>NUCLEOTIDE SEQUENCE [LARGE SCALE GENOMIC DNA]</scope>
</reference>
<accession>A0AA86R7F3</accession>
<evidence type="ECO:0000256" key="2">
    <source>
        <dbReference type="SAM" id="MobiDB-lite"/>
    </source>
</evidence>
<dbReference type="Proteomes" id="UP001642409">
    <property type="component" value="Unassembled WGS sequence"/>
</dbReference>
<feature type="compositionally biased region" description="Low complexity" evidence="2">
    <location>
        <begin position="182"/>
        <end position="197"/>
    </location>
</feature>
<dbReference type="EMBL" id="CAXDID020000091">
    <property type="protein sequence ID" value="CAL6022579.1"/>
    <property type="molecule type" value="Genomic_DNA"/>
</dbReference>
<reference evidence="3" key="1">
    <citation type="submission" date="2023-06" db="EMBL/GenBank/DDBJ databases">
        <authorList>
            <person name="Kurt Z."/>
        </authorList>
    </citation>
    <scope>NUCLEOTIDE SEQUENCE</scope>
</reference>
<name>A0AA86R7F3_9EUKA</name>
<organism evidence="3">
    <name type="scientific">Hexamita inflata</name>
    <dbReference type="NCBI Taxonomy" id="28002"/>
    <lineage>
        <taxon>Eukaryota</taxon>
        <taxon>Metamonada</taxon>
        <taxon>Diplomonadida</taxon>
        <taxon>Hexamitidae</taxon>
        <taxon>Hexamitinae</taxon>
        <taxon>Hexamita</taxon>
    </lineage>
</organism>
<feature type="compositionally biased region" description="Basic residues" evidence="2">
    <location>
        <begin position="198"/>
        <end position="207"/>
    </location>
</feature>
<protein>
    <submittedName>
        <fullName evidence="4">Hypothetical_protein</fullName>
    </submittedName>
</protein>
<keyword evidence="1" id="KW-0175">Coiled coil</keyword>
<feature type="coiled-coil region" evidence="1">
    <location>
        <begin position="400"/>
        <end position="435"/>
    </location>
</feature>